<dbReference type="AlphaFoldDB" id="A0A6A5UGC8"/>
<evidence type="ECO:0000313" key="1">
    <source>
        <dbReference type="EMBL" id="KAF1963838.1"/>
    </source>
</evidence>
<dbReference type="Pfam" id="PF12311">
    <property type="entry name" value="DUF3632"/>
    <property type="match status" value="1"/>
</dbReference>
<dbReference type="EMBL" id="ML976977">
    <property type="protein sequence ID" value="KAF1963838.1"/>
    <property type="molecule type" value="Genomic_DNA"/>
</dbReference>
<sequence>DEFLRLQACKEYKPPQEQLDAFAMLLMTEPAVPIADVARCAAAPLLRDGITGVYDRLWGLLFSAVGQLTEYNDKLVQFTVELQKLLPEMPAFDSFCTEMAFPTCDVRPGTANVATERQAITNYHAFIAKLVALDIPFFQHEIRRGGNMLRYTLEAAPWEQYHWADIEDAYASDDSEYEDWKNNQLEIYNVRTLDGVIPAAVEWVKYCGSHMYHQEGELFEYPMRNAKWNGAQGWSKERFAFWRSRFEWVATVTALFMRTKMLAKWAAECM</sequence>
<name>A0A6A5UGC8_9PLEO</name>
<dbReference type="InterPro" id="IPR053204">
    <property type="entry name" value="Oxopyrrolidines_Biosynth-assoc"/>
</dbReference>
<organism evidence="1 2">
    <name type="scientific">Byssothecium circinans</name>
    <dbReference type="NCBI Taxonomy" id="147558"/>
    <lineage>
        <taxon>Eukaryota</taxon>
        <taxon>Fungi</taxon>
        <taxon>Dikarya</taxon>
        <taxon>Ascomycota</taxon>
        <taxon>Pezizomycotina</taxon>
        <taxon>Dothideomycetes</taxon>
        <taxon>Pleosporomycetidae</taxon>
        <taxon>Pleosporales</taxon>
        <taxon>Massarineae</taxon>
        <taxon>Massarinaceae</taxon>
        <taxon>Byssothecium</taxon>
    </lineage>
</organism>
<dbReference type="Proteomes" id="UP000800035">
    <property type="component" value="Unassembled WGS sequence"/>
</dbReference>
<accession>A0A6A5UGC8</accession>
<reference evidence="1" key="1">
    <citation type="journal article" date="2020" name="Stud. Mycol.">
        <title>101 Dothideomycetes genomes: a test case for predicting lifestyles and emergence of pathogens.</title>
        <authorList>
            <person name="Haridas S."/>
            <person name="Albert R."/>
            <person name="Binder M."/>
            <person name="Bloem J."/>
            <person name="Labutti K."/>
            <person name="Salamov A."/>
            <person name="Andreopoulos B."/>
            <person name="Baker S."/>
            <person name="Barry K."/>
            <person name="Bills G."/>
            <person name="Bluhm B."/>
            <person name="Cannon C."/>
            <person name="Castanera R."/>
            <person name="Culley D."/>
            <person name="Daum C."/>
            <person name="Ezra D."/>
            <person name="Gonzalez J."/>
            <person name="Henrissat B."/>
            <person name="Kuo A."/>
            <person name="Liang C."/>
            <person name="Lipzen A."/>
            <person name="Lutzoni F."/>
            <person name="Magnuson J."/>
            <person name="Mondo S."/>
            <person name="Nolan M."/>
            <person name="Ohm R."/>
            <person name="Pangilinan J."/>
            <person name="Park H.-J."/>
            <person name="Ramirez L."/>
            <person name="Alfaro M."/>
            <person name="Sun H."/>
            <person name="Tritt A."/>
            <person name="Yoshinaga Y."/>
            <person name="Zwiers L.-H."/>
            <person name="Turgeon B."/>
            <person name="Goodwin S."/>
            <person name="Spatafora J."/>
            <person name="Crous P."/>
            <person name="Grigoriev I."/>
        </authorList>
    </citation>
    <scope>NUCLEOTIDE SEQUENCE</scope>
    <source>
        <strain evidence="1">CBS 675.92</strain>
    </source>
</reference>
<gene>
    <name evidence="1" type="ORF">CC80DRAFT_353121</name>
</gene>
<protein>
    <submittedName>
        <fullName evidence="1">Uncharacterized protein</fullName>
    </submittedName>
</protein>
<dbReference type="PANTHER" id="PTHR38797">
    <property type="entry name" value="NUCLEAR PORE COMPLEX PROTEIN NUP85-RELATED"/>
    <property type="match status" value="1"/>
</dbReference>
<feature type="non-terminal residue" evidence="1">
    <location>
        <position position="1"/>
    </location>
</feature>
<keyword evidence="2" id="KW-1185">Reference proteome</keyword>
<feature type="non-terminal residue" evidence="1">
    <location>
        <position position="270"/>
    </location>
</feature>
<proteinExistence type="predicted"/>
<evidence type="ECO:0000313" key="2">
    <source>
        <dbReference type="Proteomes" id="UP000800035"/>
    </source>
</evidence>
<dbReference type="InterPro" id="IPR022085">
    <property type="entry name" value="OpdG"/>
</dbReference>
<dbReference type="PANTHER" id="PTHR38797:SF4">
    <property type="entry name" value="NUCLEAR PORE COMPLEX PROTEIN NUP85"/>
    <property type="match status" value="1"/>
</dbReference>
<dbReference type="OrthoDB" id="3350591at2759"/>